<reference evidence="2 3" key="1">
    <citation type="submission" date="2024-01" db="EMBL/GenBank/DDBJ databases">
        <title>The genomes of 5 underutilized Papilionoideae crops provide insights into root nodulation and disease resistanc.</title>
        <authorList>
            <person name="Jiang F."/>
        </authorList>
    </citation>
    <scope>NUCLEOTIDE SEQUENCE [LARGE SCALE GENOMIC DNA]</scope>
    <source>
        <strain evidence="2">JINMINGXINNONG_FW02</strain>
        <tissue evidence="2">Leaves</tissue>
    </source>
</reference>
<accession>A0AAN9QMH9</accession>
<proteinExistence type="predicted"/>
<dbReference type="Proteomes" id="UP001374584">
    <property type="component" value="Unassembled WGS sequence"/>
</dbReference>
<feature type="compositionally biased region" description="Polar residues" evidence="1">
    <location>
        <begin position="24"/>
        <end position="38"/>
    </location>
</feature>
<name>A0AAN9QMH9_PHACN</name>
<gene>
    <name evidence="2" type="ORF">VNO80_24059</name>
</gene>
<evidence type="ECO:0000256" key="1">
    <source>
        <dbReference type="SAM" id="MobiDB-lite"/>
    </source>
</evidence>
<comment type="caution">
    <text evidence="2">The sequence shown here is derived from an EMBL/GenBank/DDBJ whole genome shotgun (WGS) entry which is preliminary data.</text>
</comment>
<evidence type="ECO:0000313" key="2">
    <source>
        <dbReference type="EMBL" id="KAK7341134.1"/>
    </source>
</evidence>
<organism evidence="2 3">
    <name type="scientific">Phaseolus coccineus</name>
    <name type="common">Scarlet runner bean</name>
    <name type="synonym">Phaseolus multiflorus</name>
    <dbReference type="NCBI Taxonomy" id="3886"/>
    <lineage>
        <taxon>Eukaryota</taxon>
        <taxon>Viridiplantae</taxon>
        <taxon>Streptophyta</taxon>
        <taxon>Embryophyta</taxon>
        <taxon>Tracheophyta</taxon>
        <taxon>Spermatophyta</taxon>
        <taxon>Magnoliopsida</taxon>
        <taxon>eudicotyledons</taxon>
        <taxon>Gunneridae</taxon>
        <taxon>Pentapetalae</taxon>
        <taxon>rosids</taxon>
        <taxon>fabids</taxon>
        <taxon>Fabales</taxon>
        <taxon>Fabaceae</taxon>
        <taxon>Papilionoideae</taxon>
        <taxon>50 kb inversion clade</taxon>
        <taxon>NPAAA clade</taxon>
        <taxon>indigoferoid/millettioid clade</taxon>
        <taxon>Phaseoleae</taxon>
        <taxon>Phaseolus</taxon>
    </lineage>
</organism>
<evidence type="ECO:0000313" key="3">
    <source>
        <dbReference type="Proteomes" id="UP001374584"/>
    </source>
</evidence>
<dbReference type="EMBL" id="JAYMYR010000009">
    <property type="protein sequence ID" value="KAK7341134.1"/>
    <property type="molecule type" value="Genomic_DNA"/>
</dbReference>
<protein>
    <submittedName>
        <fullName evidence="2">Uncharacterized protein</fullName>
    </submittedName>
</protein>
<sequence>MRGTGVRKGRVQEQGTQRVGEPTTPDSNHSNHYSTKVQTSQVRSYFYNPTKMRWIRAVRTPLFRFPFHLCTHEQCVVRTLQLMVLASLVHQAPYLFRFCYRTRVSETLAAAAVAITAP</sequence>
<dbReference type="AlphaFoldDB" id="A0AAN9QMH9"/>
<keyword evidence="3" id="KW-1185">Reference proteome</keyword>
<feature type="region of interest" description="Disordered" evidence="1">
    <location>
        <begin position="1"/>
        <end position="38"/>
    </location>
</feature>